<name>A0A419SIN2_9BACL</name>
<evidence type="ECO:0000256" key="1">
    <source>
        <dbReference type="SAM" id="Phobius"/>
    </source>
</evidence>
<proteinExistence type="predicted"/>
<keyword evidence="1" id="KW-0472">Membrane</keyword>
<evidence type="ECO:0000313" key="2">
    <source>
        <dbReference type="EMBL" id="RKD23812.1"/>
    </source>
</evidence>
<protein>
    <recommendedName>
        <fullName evidence="4">Sigma-w pathway protein ysdB</fullName>
    </recommendedName>
</protein>
<gene>
    <name evidence="2" type="ORF">BEP19_05115</name>
</gene>
<dbReference type="RefSeq" id="WP_120189040.1">
    <property type="nucleotide sequence ID" value="NZ_MCHY01000008.1"/>
</dbReference>
<comment type="caution">
    <text evidence="2">The sequence shown here is derived from an EMBL/GenBank/DDBJ whole genome shotgun (WGS) entry which is preliminary data.</text>
</comment>
<keyword evidence="3" id="KW-1185">Reference proteome</keyword>
<keyword evidence="1" id="KW-1133">Transmembrane helix</keyword>
<dbReference type="OrthoDB" id="2735026at2"/>
<dbReference type="Proteomes" id="UP000284219">
    <property type="component" value="Unassembled WGS sequence"/>
</dbReference>
<feature type="transmembrane region" description="Helical" evidence="1">
    <location>
        <begin position="7"/>
        <end position="28"/>
    </location>
</feature>
<keyword evidence="1" id="KW-0812">Transmembrane</keyword>
<sequence length="128" mass="15387">MILIIRILLLILLILGIYWCFTFFLHPYRKINRAVEQKRTIMMDDKGNVHRNILLVYRGVLFEGEKYMGTTEEAFQIVKIHVWPRRHEELVGLQREDFEEIRSMIHAAYPHAEISWKSPIRELLHNSE</sequence>
<accession>A0A419SIN2</accession>
<evidence type="ECO:0000313" key="3">
    <source>
        <dbReference type="Proteomes" id="UP000284219"/>
    </source>
</evidence>
<reference evidence="2 3" key="1">
    <citation type="submission" date="2016-08" db="EMBL/GenBank/DDBJ databases">
        <title>Novel Firmicute Genomes.</title>
        <authorList>
            <person name="Poppleton D.I."/>
            <person name="Gribaldo S."/>
        </authorList>
    </citation>
    <scope>NUCLEOTIDE SEQUENCE [LARGE SCALE GENOMIC DNA]</scope>
    <source>
        <strain evidence="2 3">RAOx-1</strain>
    </source>
</reference>
<dbReference type="EMBL" id="MCHY01000008">
    <property type="protein sequence ID" value="RKD23812.1"/>
    <property type="molecule type" value="Genomic_DNA"/>
</dbReference>
<organism evidence="2 3">
    <name type="scientific">Ammoniphilus oxalaticus</name>
    <dbReference type="NCBI Taxonomy" id="66863"/>
    <lineage>
        <taxon>Bacteria</taxon>
        <taxon>Bacillati</taxon>
        <taxon>Bacillota</taxon>
        <taxon>Bacilli</taxon>
        <taxon>Bacillales</taxon>
        <taxon>Paenibacillaceae</taxon>
        <taxon>Aneurinibacillus group</taxon>
        <taxon>Ammoniphilus</taxon>
    </lineage>
</organism>
<dbReference type="AlphaFoldDB" id="A0A419SIN2"/>
<evidence type="ECO:0008006" key="4">
    <source>
        <dbReference type="Google" id="ProtNLM"/>
    </source>
</evidence>